<dbReference type="Pfam" id="PF00550">
    <property type="entry name" value="PP-binding"/>
    <property type="match status" value="3"/>
</dbReference>
<dbReference type="PANTHER" id="PTHR45527">
    <property type="entry name" value="NONRIBOSOMAL PEPTIDE SYNTHETASE"/>
    <property type="match status" value="1"/>
</dbReference>
<feature type="domain" description="Carrier" evidence="5">
    <location>
        <begin position="898"/>
        <end position="973"/>
    </location>
</feature>
<dbReference type="GO" id="GO:0003824">
    <property type="term" value="F:catalytic activity"/>
    <property type="evidence" value="ECO:0007669"/>
    <property type="project" value="InterPro"/>
</dbReference>
<organism evidence="6 7">
    <name type="scientific">Umezawaea tangerina</name>
    <dbReference type="NCBI Taxonomy" id="84725"/>
    <lineage>
        <taxon>Bacteria</taxon>
        <taxon>Bacillati</taxon>
        <taxon>Actinomycetota</taxon>
        <taxon>Actinomycetes</taxon>
        <taxon>Pseudonocardiales</taxon>
        <taxon>Pseudonocardiaceae</taxon>
        <taxon>Umezawaea</taxon>
    </lineage>
</organism>
<dbReference type="OrthoDB" id="2378856at2"/>
<dbReference type="Proteomes" id="UP000239494">
    <property type="component" value="Unassembled WGS sequence"/>
</dbReference>
<gene>
    <name evidence="6" type="ORF">CLV43_102768</name>
</gene>
<dbReference type="RefSeq" id="WP_106186724.1">
    <property type="nucleotide sequence ID" value="NZ_PVTF01000002.1"/>
</dbReference>
<dbReference type="Pfam" id="PF13193">
    <property type="entry name" value="AMP-binding_C"/>
    <property type="match status" value="3"/>
</dbReference>
<dbReference type="NCBIfam" id="NF003417">
    <property type="entry name" value="PRK04813.1"/>
    <property type="match status" value="3"/>
</dbReference>
<name>A0A2T0THT0_9PSEU</name>
<dbReference type="NCBIfam" id="TIGR01733">
    <property type="entry name" value="AA-adenyl-dom"/>
    <property type="match status" value="3"/>
</dbReference>
<reference evidence="6 7" key="1">
    <citation type="submission" date="2018-03" db="EMBL/GenBank/DDBJ databases">
        <title>Genomic Encyclopedia of Archaeal and Bacterial Type Strains, Phase II (KMG-II): from individual species to whole genera.</title>
        <authorList>
            <person name="Goeker M."/>
        </authorList>
    </citation>
    <scope>NUCLEOTIDE SEQUENCE [LARGE SCALE GENOMIC DNA]</scope>
    <source>
        <strain evidence="6 7">DSM 44720</strain>
    </source>
</reference>
<evidence type="ECO:0000313" key="7">
    <source>
        <dbReference type="Proteomes" id="UP000239494"/>
    </source>
</evidence>
<dbReference type="PANTHER" id="PTHR45527:SF1">
    <property type="entry name" value="FATTY ACID SYNTHASE"/>
    <property type="match status" value="1"/>
</dbReference>
<dbReference type="FunFam" id="3.40.50.980:FF:000001">
    <property type="entry name" value="Non-ribosomal peptide synthetase"/>
    <property type="match status" value="3"/>
</dbReference>
<dbReference type="GO" id="GO:0072330">
    <property type="term" value="P:monocarboxylic acid biosynthetic process"/>
    <property type="evidence" value="ECO:0007669"/>
    <property type="project" value="UniProtKB-ARBA"/>
</dbReference>
<dbReference type="Pfam" id="PF00501">
    <property type="entry name" value="AMP-binding"/>
    <property type="match status" value="4"/>
</dbReference>
<evidence type="ECO:0000259" key="5">
    <source>
        <dbReference type="PROSITE" id="PS50075"/>
    </source>
</evidence>
<keyword evidence="2" id="KW-0596">Phosphopantetheine</keyword>
<keyword evidence="3" id="KW-0597">Phosphoprotein</keyword>
<comment type="cofactor">
    <cofactor evidence="1">
        <name>pantetheine 4'-phosphate</name>
        <dbReference type="ChEBI" id="CHEBI:47942"/>
    </cofactor>
</comment>
<dbReference type="InterPro" id="IPR010071">
    <property type="entry name" value="AA_adenyl_dom"/>
</dbReference>
<dbReference type="Gene3D" id="3.40.50.12780">
    <property type="entry name" value="N-terminal domain of ligase-like"/>
    <property type="match status" value="3"/>
</dbReference>
<dbReference type="GO" id="GO:0008610">
    <property type="term" value="P:lipid biosynthetic process"/>
    <property type="evidence" value="ECO:0007669"/>
    <property type="project" value="UniProtKB-ARBA"/>
</dbReference>
<dbReference type="GO" id="GO:0031177">
    <property type="term" value="F:phosphopantetheine binding"/>
    <property type="evidence" value="ECO:0007669"/>
    <property type="project" value="InterPro"/>
</dbReference>
<dbReference type="Gene3D" id="3.30.559.10">
    <property type="entry name" value="Chloramphenicol acetyltransferase-like domain"/>
    <property type="match status" value="4"/>
</dbReference>
<protein>
    <submittedName>
        <fullName evidence="6">Amino acid adenylation domain-containing protein</fullName>
    </submittedName>
</protein>
<comment type="caution">
    <text evidence="6">The sequence shown here is derived from an EMBL/GenBank/DDBJ whole genome shotgun (WGS) entry which is preliminary data.</text>
</comment>
<dbReference type="InterPro" id="IPR001242">
    <property type="entry name" value="Condensation_dom"/>
</dbReference>
<feature type="region of interest" description="Disordered" evidence="4">
    <location>
        <begin position="2852"/>
        <end position="2872"/>
    </location>
</feature>
<dbReference type="InterPro" id="IPR023213">
    <property type="entry name" value="CAT-like_dom_sf"/>
</dbReference>
<proteinExistence type="predicted"/>
<dbReference type="InterPro" id="IPR045851">
    <property type="entry name" value="AMP-bd_C_sf"/>
</dbReference>
<dbReference type="PROSITE" id="PS50075">
    <property type="entry name" value="CARRIER"/>
    <property type="match status" value="3"/>
</dbReference>
<dbReference type="GO" id="GO:0043041">
    <property type="term" value="P:amino acid activation for nonribosomal peptide biosynthetic process"/>
    <property type="evidence" value="ECO:0007669"/>
    <property type="project" value="TreeGrafter"/>
</dbReference>
<evidence type="ECO:0000256" key="4">
    <source>
        <dbReference type="SAM" id="MobiDB-lite"/>
    </source>
</evidence>
<evidence type="ECO:0000313" key="6">
    <source>
        <dbReference type="EMBL" id="PRY45203.1"/>
    </source>
</evidence>
<dbReference type="Gene3D" id="1.10.1200.10">
    <property type="entry name" value="ACP-like"/>
    <property type="match status" value="3"/>
</dbReference>
<dbReference type="FunFam" id="1.10.1200.10:FF:000016">
    <property type="entry name" value="Non-ribosomal peptide synthase"/>
    <property type="match status" value="2"/>
</dbReference>
<evidence type="ECO:0000256" key="3">
    <source>
        <dbReference type="ARBA" id="ARBA00022553"/>
    </source>
</evidence>
<dbReference type="InterPro" id="IPR009081">
    <property type="entry name" value="PP-bd_ACP"/>
</dbReference>
<dbReference type="GO" id="GO:0005737">
    <property type="term" value="C:cytoplasm"/>
    <property type="evidence" value="ECO:0007669"/>
    <property type="project" value="TreeGrafter"/>
</dbReference>
<dbReference type="PROSITE" id="PS00012">
    <property type="entry name" value="PHOSPHOPANTETHEINE"/>
    <property type="match status" value="2"/>
</dbReference>
<dbReference type="Gene3D" id="3.30.300.30">
    <property type="match status" value="3"/>
</dbReference>
<dbReference type="InterPro" id="IPR020806">
    <property type="entry name" value="PKS_PP-bd"/>
</dbReference>
<dbReference type="CDD" id="cd19531">
    <property type="entry name" value="LCL_NRPS-like"/>
    <property type="match status" value="2"/>
</dbReference>
<dbReference type="InterPro" id="IPR036736">
    <property type="entry name" value="ACP-like_sf"/>
</dbReference>
<feature type="region of interest" description="Disordered" evidence="4">
    <location>
        <begin position="700"/>
        <end position="724"/>
    </location>
</feature>
<sequence>MEFPAALGRDLVKRWRTRAAPAPASGDTPTQAGLRLFEQVHPGTAVNVLSFAASVPGALDLDRLRSALAEVVARHPVLGKGSPLDVLAAEDRTAALAAGRARAGEPMDLATGPLWRVAVWSTADETVLQVVAHHLVCDGWSLGVFLAELSTAYSGGELPPAEPMPATSTVVTEQDLAYWRARLADVPPSALPTDRPRPARPRFRSDDVPVALDPAVVRRVRELAAAEGVTPFMVLLSALHLVVAKVSGQTDVAIGSPSTTRERQRAPRAIGPLVNMLVLRTDSAGTRTGRDLVRAVRDTCLGAYGRGHVPLEAVGGAAFRVMCVLQDGLPEFRMDALPVRPLLMAPAAIQHDVELYLWLTPEGLTGFLGYDTDLFDASTARLLADRFGVALTALLDDPDVDLAELDVRTPSERELVAALDTGHPAEVPTRCVHELVEAQVDRTPDAVALRATDTTLTYRELDAAANRLAHHLIALGVRPGDLVGVCLPRTSRLVVSILGVLKAGAAYVPIDPAYPADRVRFIVEDTNAPVLLTSDTYALSDVDTRPAILASPDDLAYTIYTSGSTGRPKGVMIEHRQTAAMLDWAVRVFPPEVLAETLAATSVCFDLSVYEIFAPLVSGATATLAPNNALDLVHSPDDYRHITLVNTVPSVARELLAADAVPPHAHTMNLAGEPLSPELVRELHAHPVVEALHNLYGPSEDTTYSTHAVTDPTHERTPIGRPVDGTRAHVLDSELRPVPLGSVGELYLAGLGITRGYHDRPALTAERYLPNPHGAGRLYRTGDLVRWRTDGNLDYLGRTDNQVKIRGHRVELGEVETVLGGHPLVTDVVVTVVGERLVAHVVGAVDLDDLVAHARASLPDFMIPTHLVPLAELPLTPNGKVDRKALPAPVITSDDHTAPRTPAEQLIADICRELLDVPAIGVHDNFFAAGGHSILATRLAHRLTTTLGTAVPLRLVFDHPTVAELARNLPALQDYAPIPVAPRVPAADGTVTLPASAGQQRLWFLCHLDPRANLAYQLTGSARIDGSLDVEVLRDALRATAQRHEALRTTLREVDGEVVQVVHPTWNPDADWTSAAVDLERGPLFRARIVRKAAEEHVLELSLHHAIADGWSLTVLLREIADRYRAPGSAAPAPMQYGDVVRWQRTTPADDLAHWTGKLAGAAALDLPTDRPRPPHQTHNGAAVPIALSDTTVESLARTTGTTAFAVVTTALTVLLAKLTGGHDVTIGIPVTGRTHPDTTDVIGFLVNSLPLRRTTTPATTLAEALRDTHAELTETHRHSDTPFELLVRHLRPERDRGRSPLFQVMLALNVEPPRSLDIPGLRFTRIDEPPAGTQFDLSLHLEQSPGAVTGHLTYNTDLFAESTARLVAERLAGVVETLASAPDTTLAELDVRTPAERELVAALDTGHPADVPTTCVHELVEAQVDRTPNAIALRATDTTLTYRELDALANRLAHHLIGLGVRPGDLVGVCLPRTSRLVASILGVLKAGAAYVPIDPAYPADRVRFILDDTNAPVLITEDSYALSDVDARPLVDTSPDDLAYTIYTSGSTGRPKGVMIEHRQTAAMLDWAVRVFPPEVLAETLAATSICFDLSVYEIFAPLVSGGAITVAPHDALDLVHSPDDYRHLTLVNTVPSVARELLATDAIPPRAHTMNLAGEALSPELVRDLHAHPVIRALHNLYGPSEDTTYSTHAVTDPAHDRTPIGRPVDGTRAHVLDSELRPVPLGSVGELYLSGIGVTRGYHDRPALTAERYLPNPHGPGRLYRTGDLARWRPDGLLDYLGRTDNQVKIRGHRIELGEVETALRRQESVADAVVAVRHDRLVAYVVGSLDAAALRAHLPNHLVPDQVVVLDALPLTPNGKVDRKALPDPTPVAAAEHAPPSTPAEELVAGIWADLLDRPGIGVHEDFFTVGGHSLLATRLTHRLTTALGATVALRLVFDHPTIAELARALPTTATAPEPIPVLDRVPEADGTLVLPASAAQQRLWFLCRLDPRANLAYHITGAAEIDGPLDVGVLRAALRATAERHESLRTSLREIDEEVVQVVSPDPVVRLTEFDTPDWAPVVEAEAARPFDLAAGPLVRAVVVRTSPDRHVLLLSLHHVVSDGWSVDLLLREVTDHYVRLAADPASPAPPPAAVQYTDFAQWRRNPGDLEFWRDHLAGSTPLDLPTDRPRPPHQTHVGASVPVALPAHGVGGTTAFTTLATALGVLLTKLTGQPGVTIGTPTAGRDHPDSTGLIGLLVNTVPLHLRTTPRDTLASVLQATHRSVLGLQQHEVPFERLVQELAPARDQSRSPLFQVMLAVNSAPPAYRLPGMVVRPLPVPVRATQFDLVLQVEERPDAVTGSLVYNTDLFDHSTMALFAERLTLVLDLLATAPQTPLAELDVRTPAERELVAALDTGHPADVPTACVHELVEAQVDRTPDAIALRATDTTLTYRELDALANRLAHHLRERGIGPGTLVGVRLPRTSRMVVAILGVLKAGAAYVPIDPAYPAERVRFILDDTNAPLLITEDTYALSDVDTRPVATARPDDLAYTIYTSGSTGLPKGVMIEHRQTSAMLDWAVRVFPPEVLAETLAATSICFDLSVYEIFAPLVSGGAVTLAPNNALDLIHSADDYRHVTLVNTVPSVARELLAADAVPPRAHTMNLAGEPLPPELVRELHAHPVIHALHNLYGPSEDTTYSTHAVTDPAHDRTPIGRPVDGTRAHVLDAALRPVPLGAVGELYLAGLGITRGYHDRPALTAERYLPNPHGPGRLYRTGDLVRWRPDGHLDYLGRTDNQVKLRGHRIELGEIETALRGQDSVSDAAVAVKGDRLVAYVVGNVDNQALATRLPNHLVPDQVVELDALPLTPNGKVDRNALPDPTPVAPTRHEPPTTAAEKLLAGIWAELLGRGEVGVHDNFFTLGGHSLLASRMVSRVTSRTGTPLDLRLVFDHPTVAELATHLPELPERLEQVVIPRLQRTLGGA</sequence>
<dbReference type="SUPFAM" id="SSF47336">
    <property type="entry name" value="ACP-like"/>
    <property type="match status" value="3"/>
</dbReference>
<dbReference type="EMBL" id="PVTF01000002">
    <property type="protein sequence ID" value="PRY45203.1"/>
    <property type="molecule type" value="Genomic_DNA"/>
</dbReference>
<dbReference type="InterPro" id="IPR006162">
    <property type="entry name" value="Ppantetheine_attach_site"/>
</dbReference>
<feature type="domain" description="Carrier" evidence="5">
    <location>
        <begin position="1880"/>
        <end position="1955"/>
    </location>
</feature>
<evidence type="ECO:0000256" key="1">
    <source>
        <dbReference type="ARBA" id="ARBA00001957"/>
    </source>
</evidence>
<dbReference type="SUPFAM" id="SSF56801">
    <property type="entry name" value="Acetyl-CoA synthetase-like"/>
    <property type="match status" value="3"/>
</dbReference>
<dbReference type="GO" id="GO:0044550">
    <property type="term" value="P:secondary metabolite biosynthetic process"/>
    <property type="evidence" value="ECO:0007669"/>
    <property type="project" value="TreeGrafter"/>
</dbReference>
<evidence type="ECO:0000256" key="2">
    <source>
        <dbReference type="ARBA" id="ARBA00022450"/>
    </source>
</evidence>
<feature type="compositionally biased region" description="Basic and acidic residues" evidence="4">
    <location>
        <begin position="712"/>
        <end position="724"/>
    </location>
</feature>
<dbReference type="SMART" id="SM00823">
    <property type="entry name" value="PKS_PP"/>
    <property type="match status" value="3"/>
</dbReference>
<dbReference type="InterPro" id="IPR000873">
    <property type="entry name" value="AMP-dep_synth/lig_dom"/>
</dbReference>
<dbReference type="InterPro" id="IPR025110">
    <property type="entry name" value="AMP-bd_C"/>
</dbReference>
<keyword evidence="7" id="KW-1185">Reference proteome</keyword>
<dbReference type="SUPFAM" id="SSF52777">
    <property type="entry name" value="CoA-dependent acyltransferases"/>
    <property type="match status" value="6"/>
</dbReference>
<feature type="region of interest" description="Disordered" evidence="4">
    <location>
        <begin position="1862"/>
        <end position="1881"/>
    </location>
</feature>
<dbReference type="Pfam" id="PF00668">
    <property type="entry name" value="Condensation"/>
    <property type="match status" value="3"/>
</dbReference>
<feature type="domain" description="Carrier" evidence="5">
    <location>
        <begin position="2872"/>
        <end position="2947"/>
    </location>
</feature>
<dbReference type="InterPro" id="IPR042099">
    <property type="entry name" value="ANL_N_sf"/>
</dbReference>
<dbReference type="Gene3D" id="3.30.559.30">
    <property type="entry name" value="Nonribosomal peptide synthetase, condensation domain"/>
    <property type="match status" value="3"/>
</dbReference>
<accession>A0A2T0THT0</accession>